<dbReference type="InterPro" id="IPR035472">
    <property type="entry name" value="RpiR-like_SIS"/>
</dbReference>
<name>A0A850PC19_9PROT</name>
<evidence type="ECO:0000313" key="6">
    <source>
        <dbReference type="EMBL" id="NVN40070.1"/>
    </source>
</evidence>
<evidence type="ECO:0000313" key="7">
    <source>
        <dbReference type="Proteomes" id="UP000585665"/>
    </source>
</evidence>
<protein>
    <submittedName>
        <fullName evidence="6">MurR/RpiR family transcriptional regulator</fullName>
    </submittedName>
</protein>
<dbReference type="InterPro" id="IPR047640">
    <property type="entry name" value="RpiR-like"/>
</dbReference>
<reference evidence="6 7" key="1">
    <citation type="submission" date="2020-06" db="EMBL/GenBank/DDBJ databases">
        <title>Description of novel acetic acid bacteria.</title>
        <authorList>
            <person name="Sombolestani A."/>
        </authorList>
    </citation>
    <scope>NUCLEOTIDE SEQUENCE [LARGE SCALE GENOMIC DNA]</scope>
    <source>
        <strain evidence="6 7">LMG 27010</strain>
    </source>
</reference>
<dbReference type="InterPro" id="IPR001347">
    <property type="entry name" value="SIS_dom"/>
</dbReference>
<sequence>MADPASTPPPDFDEFRHLIKERYATLPRRLTQLADFVMSSPDDFALGTVSSVASHAGVQPSTVIRFARLFGFAGFSDMQDVFRARLRGRPHTYRDRIDALRQADGRLPSVMTLLDGFSDAFEASLRTMRLHMEGDRLERAVEILSSSETVYLLGMRRSAAVVEYFSYLLGKLGVKNIVVGSATNMETEIVSFATGRDAAFIISNTPYAPRTIDLFAQFEAQGTRLVVLTDSPFSAVVPADGVWFELIEADFKGFRANSAGMVLIMTLAAAIGERRQYPADSQKSDRSRTRTTA</sequence>
<feature type="domain" description="SIS" evidence="5">
    <location>
        <begin position="140"/>
        <end position="278"/>
    </location>
</feature>
<dbReference type="InterPro" id="IPR046348">
    <property type="entry name" value="SIS_dom_sf"/>
</dbReference>
<organism evidence="6 7">
    <name type="scientific">Ameyamaea chiangmaiensis</name>
    <dbReference type="NCBI Taxonomy" id="442969"/>
    <lineage>
        <taxon>Bacteria</taxon>
        <taxon>Pseudomonadati</taxon>
        <taxon>Pseudomonadota</taxon>
        <taxon>Alphaproteobacteria</taxon>
        <taxon>Acetobacterales</taxon>
        <taxon>Acetobacteraceae</taxon>
        <taxon>Ameyamaea</taxon>
    </lineage>
</organism>
<dbReference type="InterPro" id="IPR009057">
    <property type="entry name" value="Homeodomain-like_sf"/>
</dbReference>
<evidence type="ECO:0000256" key="3">
    <source>
        <dbReference type="ARBA" id="ARBA00023163"/>
    </source>
</evidence>
<dbReference type="SUPFAM" id="SSF46689">
    <property type="entry name" value="Homeodomain-like"/>
    <property type="match status" value="1"/>
</dbReference>
<proteinExistence type="predicted"/>
<dbReference type="PANTHER" id="PTHR30514:SF20">
    <property type="entry name" value="TRANSCRIPTIONAL REGULATOR"/>
    <property type="match status" value="1"/>
</dbReference>
<keyword evidence="3" id="KW-0804">Transcription</keyword>
<dbReference type="SUPFAM" id="SSF53697">
    <property type="entry name" value="SIS domain"/>
    <property type="match status" value="1"/>
</dbReference>
<feature type="domain" description="HTH rpiR-type" evidence="4">
    <location>
        <begin position="13"/>
        <end position="89"/>
    </location>
</feature>
<dbReference type="InterPro" id="IPR000281">
    <property type="entry name" value="HTH_RpiR"/>
</dbReference>
<dbReference type="GO" id="GO:1901135">
    <property type="term" value="P:carbohydrate derivative metabolic process"/>
    <property type="evidence" value="ECO:0007669"/>
    <property type="project" value="InterPro"/>
</dbReference>
<dbReference type="AlphaFoldDB" id="A0A850PC19"/>
<dbReference type="Pfam" id="PF01418">
    <property type="entry name" value="HTH_6"/>
    <property type="match status" value="1"/>
</dbReference>
<dbReference type="InterPro" id="IPR036388">
    <property type="entry name" value="WH-like_DNA-bd_sf"/>
</dbReference>
<evidence type="ECO:0000259" key="5">
    <source>
        <dbReference type="PROSITE" id="PS51464"/>
    </source>
</evidence>
<dbReference type="PROSITE" id="PS51071">
    <property type="entry name" value="HTH_RPIR"/>
    <property type="match status" value="1"/>
</dbReference>
<dbReference type="Gene3D" id="1.10.10.10">
    <property type="entry name" value="Winged helix-like DNA-binding domain superfamily/Winged helix DNA-binding domain"/>
    <property type="match status" value="1"/>
</dbReference>
<comment type="caution">
    <text evidence="6">The sequence shown here is derived from an EMBL/GenBank/DDBJ whole genome shotgun (WGS) entry which is preliminary data.</text>
</comment>
<accession>A0A850PC19</accession>
<dbReference type="PROSITE" id="PS51464">
    <property type="entry name" value="SIS"/>
    <property type="match status" value="1"/>
</dbReference>
<evidence type="ECO:0000259" key="4">
    <source>
        <dbReference type="PROSITE" id="PS51071"/>
    </source>
</evidence>
<dbReference type="Pfam" id="PF01380">
    <property type="entry name" value="SIS"/>
    <property type="match status" value="1"/>
</dbReference>
<evidence type="ECO:0000256" key="1">
    <source>
        <dbReference type="ARBA" id="ARBA00023015"/>
    </source>
</evidence>
<dbReference type="GO" id="GO:0003677">
    <property type="term" value="F:DNA binding"/>
    <property type="evidence" value="ECO:0007669"/>
    <property type="project" value="UniProtKB-KW"/>
</dbReference>
<dbReference type="GO" id="GO:0097367">
    <property type="term" value="F:carbohydrate derivative binding"/>
    <property type="evidence" value="ECO:0007669"/>
    <property type="project" value="InterPro"/>
</dbReference>
<dbReference type="Gene3D" id="3.40.50.10490">
    <property type="entry name" value="Glucose-6-phosphate isomerase like protein, domain 1"/>
    <property type="match status" value="1"/>
</dbReference>
<keyword evidence="2" id="KW-0238">DNA-binding</keyword>
<dbReference type="CDD" id="cd05013">
    <property type="entry name" value="SIS_RpiR"/>
    <property type="match status" value="1"/>
</dbReference>
<gene>
    <name evidence="6" type="ORF">HUK82_05760</name>
</gene>
<dbReference type="EMBL" id="JABXXR010000026">
    <property type="protein sequence ID" value="NVN40070.1"/>
    <property type="molecule type" value="Genomic_DNA"/>
</dbReference>
<evidence type="ECO:0000256" key="2">
    <source>
        <dbReference type="ARBA" id="ARBA00023125"/>
    </source>
</evidence>
<keyword evidence="7" id="KW-1185">Reference proteome</keyword>
<dbReference type="GO" id="GO:0003700">
    <property type="term" value="F:DNA-binding transcription factor activity"/>
    <property type="evidence" value="ECO:0007669"/>
    <property type="project" value="InterPro"/>
</dbReference>
<dbReference type="Proteomes" id="UP000585665">
    <property type="component" value="Unassembled WGS sequence"/>
</dbReference>
<dbReference type="PANTHER" id="PTHR30514">
    <property type="entry name" value="GLUCOKINASE"/>
    <property type="match status" value="1"/>
</dbReference>
<keyword evidence="1" id="KW-0805">Transcription regulation</keyword>